<dbReference type="AlphaFoldDB" id="A0A7G9RFB5"/>
<sequence>MRFLLWVVVNALALAAAAWLLDGIRITGADTEDRLLTLVLVALVFGVVNAVVAPVVKLLSLPFIILTLGLLLVVINALMLLLTEWIARQLDLGFHVRDFWTAVLGAIVITVATWVLEIALPDGT</sequence>
<dbReference type="KEGG" id="nmes:H9L09_08105"/>
<protein>
    <submittedName>
        <fullName evidence="2">Phage holin family protein</fullName>
    </submittedName>
</protein>
<dbReference type="Proteomes" id="UP000515947">
    <property type="component" value="Chromosome"/>
</dbReference>
<name>A0A7G9RFB5_9ACTN</name>
<reference evidence="2 3" key="1">
    <citation type="submission" date="2020-08" db="EMBL/GenBank/DDBJ databases">
        <title>Genome sequence of Nocardioides mesophilus KACC 16243T.</title>
        <authorList>
            <person name="Hyun D.-W."/>
            <person name="Bae J.-W."/>
        </authorList>
    </citation>
    <scope>NUCLEOTIDE SEQUENCE [LARGE SCALE GENOMIC DNA]</scope>
    <source>
        <strain evidence="2 3">KACC 16243</strain>
    </source>
</reference>
<evidence type="ECO:0000313" key="2">
    <source>
        <dbReference type="EMBL" id="QNN54290.1"/>
    </source>
</evidence>
<evidence type="ECO:0000313" key="3">
    <source>
        <dbReference type="Proteomes" id="UP000515947"/>
    </source>
</evidence>
<dbReference type="RefSeq" id="WP_187580130.1">
    <property type="nucleotide sequence ID" value="NZ_CP060713.1"/>
</dbReference>
<keyword evidence="1" id="KW-0812">Transmembrane</keyword>
<dbReference type="PANTHER" id="PTHR37309">
    <property type="entry name" value="SLR0284 PROTEIN"/>
    <property type="match status" value="1"/>
</dbReference>
<feature type="transmembrane region" description="Helical" evidence="1">
    <location>
        <begin position="99"/>
        <end position="120"/>
    </location>
</feature>
<proteinExistence type="predicted"/>
<keyword evidence="1" id="KW-1133">Transmembrane helix</keyword>
<accession>A0A7G9RFB5</accession>
<dbReference type="PANTHER" id="PTHR37309:SF1">
    <property type="entry name" value="SLR0284 PROTEIN"/>
    <property type="match status" value="1"/>
</dbReference>
<dbReference type="Pfam" id="PF04020">
    <property type="entry name" value="Phage_holin_4_2"/>
    <property type="match status" value="1"/>
</dbReference>
<feature type="transmembrane region" description="Helical" evidence="1">
    <location>
        <begin position="36"/>
        <end position="56"/>
    </location>
</feature>
<gene>
    <name evidence="2" type="ORF">H9L09_08105</name>
</gene>
<dbReference type="InterPro" id="IPR007165">
    <property type="entry name" value="Phage_holin_4_2"/>
</dbReference>
<keyword evidence="3" id="KW-1185">Reference proteome</keyword>
<evidence type="ECO:0000256" key="1">
    <source>
        <dbReference type="SAM" id="Phobius"/>
    </source>
</evidence>
<dbReference type="EMBL" id="CP060713">
    <property type="protein sequence ID" value="QNN54290.1"/>
    <property type="molecule type" value="Genomic_DNA"/>
</dbReference>
<feature type="transmembrane region" description="Helical" evidence="1">
    <location>
        <begin position="63"/>
        <end position="87"/>
    </location>
</feature>
<organism evidence="2 3">
    <name type="scientific">Nocardioides mesophilus</name>
    <dbReference type="NCBI Taxonomy" id="433659"/>
    <lineage>
        <taxon>Bacteria</taxon>
        <taxon>Bacillati</taxon>
        <taxon>Actinomycetota</taxon>
        <taxon>Actinomycetes</taxon>
        <taxon>Propionibacteriales</taxon>
        <taxon>Nocardioidaceae</taxon>
        <taxon>Nocardioides</taxon>
    </lineage>
</organism>
<keyword evidence="1" id="KW-0472">Membrane</keyword>